<feature type="region of interest" description="Disordered" evidence="1">
    <location>
        <begin position="71"/>
        <end position="100"/>
    </location>
</feature>
<accession>A0A0D7ARY4</accession>
<evidence type="ECO:0000256" key="1">
    <source>
        <dbReference type="SAM" id="MobiDB-lite"/>
    </source>
</evidence>
<evidence type="ECO:0000313" key="3">
    <source>
        <dbReference type="Proteomes" id="UP000054007"/>
    </source>
</evidence>
<protein>
    <submittedName>
        <fullName evidence="2">Uncharacterized protein</fullName>
    </submittedName>
</protein>
<dbReference type="Proteomes" id="UP000054007">
    <property type="component" value="Unassembled WGS sequence"/>
</dbReference>
<dbReference type="EMBL" id="KN881118">
    <property type="protein sequence ID" value="KIY60977.1"/>
    <property type="molecule type" value="Genomic_DNA"/>
</dbReference>
<evidence type="ECO:0000313" key="2">
    <source>
        <dbReference type="EMBL" id="KIY60977.1"/>
    </source>
</evidence>
<gene>
    <name evidence="2" type="ORF">CYLTODRAFT_253396</name>
</gene>
<name>A0A0D7ARY4_9AGAR</name>
<organism evidence="2 3">
    <name type="scientific">Cylindrobasidium torrendii FP15055 ss-10</name>
    <dbReference type="NCBI Taxonomy" id="1314674"/>
    <lineage>
        <taxon>Eukaryota</taxon>
        <taxon>Fungi</taxon>
        <taxon>Dikarya</taxon>
        <taxon>Basidiomycota</taxon>
        <taxon>Agaricomycotina</taxon>
        <taxon>Agaricomycetes</taxon>
        <taxon>Agaricomycetidae</taxon>
        <taxon>Agaricales</taxon>
        <taxon>Marasmiineae</taxon>
        <taxon>Physalacriaceae</taxon>
        <taxon>Cylindrobasidium</taxon>
    </lineage>
</organism>
<keyword evidence="3" id="KW-1185">Reference proteome</keyword>
<dbReference type="AlphaFoldDB" id="A0A0D7ARY4"/>
<proteinExistence type="predicted"/>
<reference evidence="2 3" key="1">
    <citation type="journal article" date="2015" name="Fungal Genet. Biol.">
        <title>Evolution of novel wood decay mechanisms in Agaricales revealed by the genome sequences of Fistulina hepatica and Cylindrobasidium torrendii.</title>
        <authorList>
            <person name="Floudas D."/>
            <person name="Held B.W."/>
            <person name="Riley R."/>
            <person name="Nagy L.G."/>
            <person name="Koehler G."/>
            <person name="Ransdell A.S."/>
            <person name="Younus H."/>
            <person name="Chow J."/>
            <person name="Chiniquy J."/>
            <person name="Lipzen A."/>
            <person name="Tritt A."/>
            <person name="Sun H."/>
            <person name="Haridas S."/>
            <person name="LaButti K."/>
            <person name="Ohm R.A."/>
            <person name="Kues U."/>
            <person name="Blanchette R.A."/>
            <person name="Grigoriev I.V."/>
            <person name="Minto R.E."/>
            <person name="Hibbett D.S."/>
        </authorList>
    </citation>
    <scope>NUCLEOTIDE SEQUENCE [LARGE SCALE GENOMIC DNA]</scope>
    <source>
        <strain evidence="2 3">FP15055 ss-10</strain>
    </source>
</reference>
<sequence>MCLFLILPTVPTRPHFLLSFPHSSGTYLGPPRRRSQSPASVSCLLQTPSLPQPKRHKCVLACTPLSGTYWAPKTPKERNRNGLGLNGVCMGTKTSSWTQE</sequence>